<protein>
    <submittedName>
        <fullName evidence="1">Pentapeptide repeat-containing protein</fullName>
    </submittedName>
</protein>
<proteinExistence type="predicted"/>
<reference evidence="1 2" key="1">
    <citation type="journal article" date="2016" name="Genome Announc.">
        <title>Draft Genome Sequence of the Thermotolerant Cyanobacterium Desertifilum sp. IPPAS B-1220.</title>
        <authorList>
            <person name="Mironov K.S."/>
            <person name="Sinetova M.A."/>
            <person name="Bolatkhan K."/>
            <person name="Zayadan B.K."/>
            <person name="Ustinova V.V."/>
            <person name="Kupriyanova E.V."/>
            <person name="Skrypnik A.N."/>
            <person name="Gogoleva N.E."/>
            <person name="Gogolev Y.V."/>
            <person name="Los D.A."/>
        </authorList>
    </citation>
    <scope>NUCLEOTIDE SEQUENCE [LARGE SCALE GENOMIC DNA]</scope>
    <source>
        <strain evidence="1 2">IPPAS B-1220</strain>
    </source>
</reference>
<keyword evidence="2" id="KW-1185">Reference proteome</keyword>
<dbReference type="EMBL" id="CP182909">
    <property type="protein sequence ID" value="XPM64067.1"/>
    <property type="molecule type" value="Genomic_DNA"/>
</dbReference>
<gene>
    <name evidence="1" type="ORF">BH720_034300</name>
</gene>
<name>A0ACD5GTJ1_9CYAN</name>
<sequence length="77" mass="8715">MATAFKMEKISVEDLLAQYARGQRDFEQVDLSCADLFEANLQEINLKNSKLVQIYLPYGDLSQANLEYHSTPGNSTQ</sequence>
<organism evidence="1 2">
    <name type="scientific">Desertifilum tharense IPPAS B-1220</name>
    <dbReference type="NCBI Taxonomy" id="1781255"/>
    <lineage>
        <taxon>Bacteria</taxon>
        <taxon>Bacillati</taxon>
        <taxon>Cyanobacteriota</taxon>
        <taxon>Cyanophyceae</taxon>
        <taxon>Desertifilales</taxon>
        <taxon>Desertifilaceae</taxon>
        <taxon>Desertifilum</taxon>
    </lineage>
</organism>
<dbReference type="Proteomes" id="UP000095472">
    <property type="component" value="Chromosome"/>
</dbReference>
<accession>A0ACD5GTJ1</accession>
<evidence type="ECO:0000313" key="1">
    <source>
        <dbReference type="EMBL" id="XPM64067.1"/>
    </source>
</evidence>
<evidence type="ECO:0000313" key="2">
    <source>
        <dbReference type="Proteomes" id="UP000095472"/>
    </source>
</evidence>